<dbReference type="AlphaFoldDB" id="A0A2N5XKD3"/>
<dbReference type="Pfam" id="PF04442">
    <property type="entry name" value="CtaG_Cox11"/>
    <property type="match status" value="1"/>
</dbReference>
<dbReference type="InterPro" id="IPR007533">
    <property type="entry name" value="Cyt_c_oxidase_assmbl_CtaG"/>
</dbReference>
<dbReference type="PROSITE" id="PS51257">
    <property type="entry name" value="PROKAR_LIPOPROTEIN"/>
    <property type="match status" value="1"/>
</dbReference>
<organism evidence="13 14">
    <name type="scientific">Cohaesibacter celericrescens</name>
    <dbReference type="NCBI Taxonomy" id="2067669"/>
    <lineage>
        <taxon>Bacteria</taxon>
        <taxon>Pseudomonadati</taxon>
        <taxon>Pseudomonadota</taxon>
        <taxon>Alphaproteobacteria</taxon>
        <taxon>Hyphomicrobiales</taxon>
        <taxon>Cohaesibacteraceae</taxon>
    </lineage>
</organism>
<dbReference type="GO" id="GO:0008535">
    <property type="term" value="P:respiratory chain complex IV assembly"/>
    <property type="evidence" value="ECO:0007669"/>
    <property type="project" value="UniProtKB-UniRule"/>
</dbReference>
<feature type="transmembrane region" description="Helical" evidence="12">
    <location>
        <begin position="23"/>
        <end position="42"/>
    </location>
</feature>
<evidence type="ECO:0000256" key="3">
    <source>
        <dbReference type="ARBA" id="ARBA00009620"/>
    </source>
</evidence>
<dbReference type="Gene3D" id="2.60.370.10">
    <property type="entry name" value="Ctag/Cox11"/>
    <property type="match status" value="1"/>
</dbReference>
<evidence type="ECO:0000256" key="5">
    <source>
        <dbReference type="ARBA" id="ARBA00022692"/>
    </source>
</evidence>
<evidence type="ECO:0000256" key="9">
    <source>
        <dbReference type="ARBA" id="ARBA00023136"/>
    </source>
</evidence>
<evidence type="ECO:0000256" key="2">
    <source>
        <dbReference type="ARBA" id="ARBA00004382"/>
    </source>
</evidence>
<feature type="region of interest" description="Disordered" evidence="11">
    <location>
        <begin position="191"/>
        <end position="219"/>
    </location>
</feature>
<gene>
    <name evidence="10" type="primary">ctaG</name>
    <name evidence="13" type="ORF">C0081_21915</name>
</gene>
<dbReference type="PANTHER" id="PTHR21320:SF3">
    <property type="entry name" value="CYTOCHROME C OXIDASE ASSEMBLY PROTEIN COX11, MITOCHONDRIAL-RELATED"/>
    <property type="match status" value="1"/>
</dbReference>
<reference evidence="13 14" key="1">
    <citation type="submission" date="2018-01" db="EMBL/GenBank/DDBJ databases">
        <title>The draft genome sequence of Cohaesibacter sp. H1304.</title>
        <authorList>
            <person name="Wang N.-N."/>
            <person name="Du Z.-J."/>
        </authorList>
    </citation>
    <scope>NUCLEOTIDE SEQUENCE [LARGE SCALE GENOMIC DNA]</scope>
    <source>
        <strain evidence="13 14">H1304</strain>
    </source>
</reference>
<keyword evidence="14" id="KW-1185">Reference proteome</keyword>
<proteinExistence type="inferred from homology"/>
<evidence type="ECO:0000256" key="1">
    <source>
        <dbReference type="ARBA" id="ARBA00004007"/>
    </source>
</evidence>
<evidence type="ECO:0000313" key="14">
    <source>
        <dbReference type="Proteomes" id="UP000234881"/>
    </source>
</evidence>
<keyword evidence="10" id="KW-0997">Cell inner membrane</keyword>
<evidence type="ECO:0000256" key="8">
    <source>
        <dbReference type="ARBA" id="ARBA00023008"/>
    </source>
</evidence>
<accession>A0A2N5XKD3</accession>
<dbReference type="Proteomes" id="UP000234881">
    <property type="component" value="Unassembled WGS sequence"/>
</dbReference>
<evidence type="ECO:0000256" key="12">
    <source>
        <dbReference type="SAM" id="Phobius"/>
    </source>
</evidence>
<name>A0A2N5XKD3_9HYPH</name>
<feature type="topological domain" description="Periplasmic" evidence="10">
    <location>
        <begin position="42"/>
        <end position="219"/>
    </location>
</feature>
<dbReference type="InterPro" id="IPR023471">
    <property type="entry name" value="CtaG/Cox11_dom_sf"/>
</dbReference>
<dbReference type="FunFam" id="2.60.370.10:FF:000001">
    <property type="entry name" value="COX11 cytochrome c oxidase assembly homolog"/>
    <property type="match status" value="1"/>
</dbReference>
<evidence type="ECO:0000256" key="7">
    <source>
        <dbReference type="ARBA" id="ARBA00022989"/>
    </source>
</evidence>
<dbReference type="EMBL" id="PKUQ01000055">
    <property type="protein sequence ID" value="PLW74962.1"/>
    <property type="molecule type" value="Genomic_DNA"/>
</dbReference>
<feature type="topological domain" description="Cytoplasmic" evidence="10">
    <location>
        <begin position="1"/>
        <end position="18"/>
    </location>
</feature>
<dbReference type="PIRSF" id="PIRSF005413">
    <property type="entry name" value="COX11"/>
    <property type="match status" value="1"/>
</dbReference>
<dbReference type="OrthoDB" id="9804841at2"/>
<dbReference type="RefSeq" id="WP_101535862.1">
    <property type="nucleotide sequence ID" value="NZ_PKUQ01000055.1"/>
</dbReference>
<evidence type="ECO:0000256" key="10">
    <source>
        <dbReference type="HAMAP-Rule" id="MF_00155"/>
    </source>
</evidence>
<evidence type="ECO:0000256" key="11">
    <source>
        <dbReference type="SAM" id="MobiDB-lite"/>
    </source>
</evidence>
<keyword evidence="10" id="KW-1003">Cell membrane</keyword>
<dbReference type="GO" id="GO:0005507">
    <property type="term" value="F:copper ion binding"/>
    <property type="evidence" value="ECO:0007669"/>
    <property type="project" value="InterPro"/>
</dbReference>
<comment type="caution">
    <text evidence="13">The sequence shown here is derived from an EMBL/GenBank/DDBJ whole genome shotgun (WGS) entry which is preliminary data.</text>
</comment>
<keyword evidence="5 10" id="KW-0812">Transmembrane</keyword>
<comment type="similarity">
    <text evidence="3 10">Belongs to the COX11/CtaG family.</text>
</comment>
<evidence type="ECO:0000256" key="4">
    <source>
        <dbReference type="ARBA" id="ARBA00015384"/>
    </source>
</evidence>
<protein>
    <recommendedName>
        <fullName evidence="4 10">Cytochrome c oxidase assembly protein CtaG</fullName>
    </recommendedName>
</protein>
<comment type="function">
    <text evidence="1 10">Exerts its effect at some terminal stage of cytochrome c oxidase synthesis, probably by being involved in the insertion of the copper B into subunit I.</text>
</comment>
<dbReference type="NCBIfam" id="NF003465">
    <property type="entry name" value="PRK05089.1"/>
    <property type="match status" value="1"/>
</dbReference>
<dbReference type="PANTHER" id="PTHR21320">
    <property type="entry name" value="CYTOCHROME C OXIDASE ASSEMBLY PROTEIN COX11-RELATED"/>
    <property type="match status" value="1"/>
</dbReference>
<keyword evidence="6 10" id="KW-0735">Signal-anchor</keyword>
<dbReference type="HAMAP" id="MF_00155">
    <property type="entry name" value="CtaG"/>
    <property type="match status" value="1"/>
</dbReference>
<keyword evidence="7 10" id="KW-1133">Transmembrane helix</keyword>
<evidence type="ECO:0000313" key="13">
    <source>
        <dbReference type="EMBL" id="PLW74962.1"/>
    </source>
</evidence>
<evidence type="ECO:0000256" key="6">
    <source>
        <dbReference type="ARBA" id="ARBA00022968"/>
    </source>
</evidence>
<keyword evidence="8 10" id="KW-0186">Copper</keyword>
<dbReference type="GO" id="GO:0005886">
    <property type="term" value="C:plasma membrane"/>
    <property type="evidence" value="ECO:0007669"/>
    <property type="project" value="UniProtKB-SubCell"/>
</dbReference>
<keyword evidence="9 10" id="KW-0472">Membrane</keyword>
<comment type="subcellular location">
    <subcellularLocation>
        <location evidence="2 10">Cell inner membrane</location>
        <topology evidence="2 10">Single-pass type II membrane protein</topology>
        <orientation evidence="2 10">Periplasmic side</orientation>
    </subcellularLocation>
</comment>
<sequence length="219" mass="23530">MTDKTTISAKNDKQDPSRANQRLAYGLVIFVGCMVGMAYASVPLYQLFCQVTGYGGTTQEADAAPVDIIDRNVTVRFDANVSGDLNWRFKPSDAPITLKVGETGQASYQVVNLGASPSTGTATFNVTPQAAGIYFNKLECFCFTEQTVKSGETVDMPVIFFVDPDIDKDPNMASIKTITLSYTFFPKKEEEEAASFDAPQPETISTVTGVGPKSVSAGS</sequence>
<dbReference type="SUPFAM" id="SSF110111">
    <property type="entry name" value="Ctag/Cox11"/>
    <property type="match status" value="1"/>
</dbReference>